<sequence>MSLDTIINVKKLYHHLNSAYEQNKTVSPLSEIAPTLSVDQAYQVQLLHVENALKQGKIVTGKKIGLTSKAMQTQLGVNEPDYGHLFDAMYLPNGASIQKEQVLQPKVEAEIAFKLSNDLKGPGITAFEVIQATEYIFPALEIIDSRIKNWQITLADTIADNASSGLYVLGDQPIRLTGIDLRQIAVTLYKNNEIVNTGVGIAALNHPAKCVAWLANKLAQYNLSLKAGEIILSGALSGATAAQPRDAYKAKFSELGEVSVHFE</sequence>
<evidence type="ECO:0000313" key="4">
    <source>
        <dbReference type="Proteomes" id="UP000657931"/>
    </source>
</evidence>
<evidence type="ECO:0000313" key="3">
    <source>
        <dbReference type="EMBL" id="MBD7938670.1"/>
    </source>
</evidence>
<gene>
    <name evidence="3" type="ORF">H9655_16675</name>
</gene>
<dbReference type="EMBL" id="JACSQT010000009">
    <property type="protein sequence ID" value="MBD7938670.1"/>
    <property type="molecule type" value="Genomic_DNA"/>
</dbReference>
<dbReference type="PANTHER" id="PTHR30143:SF0">
    <property type="entry name" value="2-KETO-4-PENTENOATE HYDRATASE"/>
    <property type="match status" value="1"/>
</dbReference>
<dbReference type="Gene3D" id="3.90.850.10">
    <property type="entry name" value="Fumarylacetoacetase-like, C-terminal domain"/>
    <property type="match status" value="1"/>
</dbReference>
<keyword evidence="1" id="KW-0456">Lyase</keyword>
<evidence type="ECO:0000256" key="1">
    <source>
        <dbReference type="ARBA" id="ARBA00023239"/>
    </source>
</evidence>
<accession>A0ABR8QT11</accession>
<proteinExistence type="predicted"/>
<dbReference type="Pfam" id="PF01557">
    <property type="entry name" value="FAA_hydrolase"/>
    <property type="match status" value="1"/>
</dbReference>
<dbReference type="InterPro" id="IPR050772">
    <property type="entry name" value="Hydratase-Decarb/MhpD_sf"/>
</dbReference>
<dbReference type="InterPro" id="IPR036663">
    <property type="entry name" value="Fumarylacetoacetase_C_sf"/>
</dbReference>
<reference evidence="3 4" key="1">
    <citation type="submission" date="2020-08" db="EMBL/GenBank/DDBJ databases">
        <title>A Genomic Blueprint of the Chicken Gut Microbiome.</title>
        <authorList>
            <person name="Gilroy R."/>
            <person name="Ravi A."/>
            <person name="Getino M."/>
            <person name="Pursley I."/>
            <person name="Horton D.L."/>
            <person name="Alikhan N.-F."/>
            <person name="Baker D."/>
            <person name="Gharbi K."/>
            <person name="Hall N."/>
            <person name="Watson M."/>
            <person name="Adriaenssens E.M."/>
            <person name="Foster-Nyarko E."/>
            <person name="Jarju S."/>
            <person name="Secka A."/>
            <person name="Antonio M."/>
            <person name="Oren A."/>
            <person name="Chaudhuri R."/>
            <person name="La Ragione R.M."/>
            <person name="Hildebrand F."/>
            <person name="Pallen M.J."/>
        </authorList>
    </citation>
    <scope>NUCLEOTIDE SEQUENCE [LARGE SCALE GENOMIC DNA]</scope>
    <source>
        <strain evidence="3 4">Sa5YUA1</strain>
    </source>
</reference>
<organism evidence="3 4">
    <name type="scientific">Cytobacillus stercorigallinarum</name>
    <dbReference type="NCBI Taxonomy" id="2762240"/>
    <lineage>
        <taxon>Bacteria</taxon>
        <taxon>Bacillati</taxon>
        <taxon>Bacillota</taxon>
        <taxon>Bacilli</taxon>
        <taxon>Bacillales</taxon>
        <taxon>Bacillaceae</taxon>
        <taxon>Cytobacillus</taxon>
    </lineage>
</organism>
<dbReference type="RefSeq" id="WP_191816132.1">
    <property type="nucleotide sequence ID" value="NZ_JACSQT010000009.1"/>
</dbReference>
<feature type="domain" description="Fumarylacetoacetase-like C-terminal" evidence="2">
    <location>
        <begin position="99"/>
        <end position="259"/>
    </location>
</feature>
<dbReference type="PANTHER" id="PTHR30143">
    <property type="entry name" value="ACID HYDRATASE"/>
    <property type="match status" value="1"/>
</dbReference>
<dbReference type="SUPFAM" id="SSF56529">
    <property type="entry name" value="FAH"/>
    <property type="match status" value="1"/>
</dbReference>
<keyword evidence="4" id="KW-1185">Reference proteome</keyword>
<dbReference type="Proteomes" id="UP000657931">
    <property type="component" value="Unassembled WGS sequence"/>
</dbReference>
<keyword evidence="3" id="KW-0378">Hydrolase</keyword>
<dbReference type="InterPro" id="IPR011234">
    <property type="entry name" value="Fumarylacetoacetase-like_C"/>
</dbReference>
<evidence type="ECO:0000259" key="2">
    <source>
        <dbReference type="Pfam" id="PF01557"/>
    </source>
</evidence>
<dbReference type="GO" id="GO:0016787">
    <property type="term" value="F:hydrolase activity"/>
    <property type="evidence" value="ECO:0007669"/>
    <property type="project" value="UniProtKB-KW"/>
</dbReference>
<protein>
    <submittedName>
        <fullName evidence="3">Fumarylacetoacetate hydrolase family protein</fullName>
    </submittedName>
</protein>
<comment type="caution">
    <text evidence="3">The sequence shown here is derived from an EMBL/GenBank/DDBJ whole genome shotgun (WGS) entry which is preliminary data.</text>
</comment>
<name>A0ABR8QT11_9BACI</name>